<gene>
    <name evidence="1" type="ORF">XF3B_47180</name>
</gene>
<reference evidence="1" key="1">
    <citation type="submission" date="2020-05" db="EMBL/GenBank/DDBJ databases">
        <title>Complete genome sequence of Bradyrhizobium diazoefficiens XF3 isolated from soybean nodule.</title>
        <authorList>
            <person name="Noda R."/>
            <person name="Kakizaki K."/>
            <person name="Minamisawa K."/>
        </authorList>
    </citation>
    <scope>NUCLEOTIDE SEQUENCE</scope>
    <source>
        <strain evidence="1">XF3</strain>
    </source>
</reference>
<name>A0A809YIR6_9BRAD</name>
<dbReference type="EMBL" id="AP023093">
    <property type="protein sequence ID" value="BCE39687.1"/>
    <property type="molecule type" value="Genomic_DNA"/>
</dbReference>
<dbReference type="RefSeq" id="WP_182871732.1">
    <property type="nucleotide sequence ID" value="NZ_AP022639.1"/>
</dbReference>
<sequence length="163" mass="18231">MSGINIKPEVTGFERGGMLFLEEPARWRGWQRDIWHCCPRKTWMPRPYSGHELFAGELRLSTTDQRDRGCGWCWHVSVECTYDGGELAGRGGFASEAEAQAAAIAFVRTFCATAIGALPEDERATRDDDEPPRRCEVNEVDLDGSCMACGAIQGERCQKARRD</sequence>
<evidence type="ECO:0000313" key="1">
    <source>
        <dbReference type="EMBL" id="BCE39687.1"/>
    </source>
</evidence>
<protein>
    <submittedName>
        <fullName evidence="1">Uncharacterized protein</fullName>
    </submittedName>
</protein>
<dbReference type="AlphaFoldDB" id="A0A809YIR6"/>
<proteinExistence type="predicted"/>
<accession>A0A809YIR6</accession>
<organism evidence="1">
    <name type="scientific">Bradyrhizobium diazoefficiens</name>
    <dbReference type="NCBI Taxonomy" id="1355477"/>
    <lineage>
        <taxon>Bacteria</taxon>
        <taxon>Pseudomonadati</taxon>
        <taxon>Pseudomonadota</taxon>
        <taxon>Alphaproteobacteria</taxon>
        <taxon>Hyphomicrobiales</taxon>
        <taxon>Nitrobacteraceae</taxon>
        <taxon>Bradyrhizobium</taxon>
    </lineage>
</organism>